<dbReference type="Pfam" id="PF02518">
    <property type="entry name" value="HATPase_c"/>
    <property type="match status" value="1"/>
</dbReference>
<dbReference type="InterPro" id="IPR003594">
    <property type="entry name" value="HATPase_dom"/>
</dbReference>
<dbReference type="SMART" id="SM00387">
    <property type="entry name" value="HATPase_c"/>
    <property type="match status" value="1"/>
</dbReference>
<dbReference type="Gene3D" id="1.10.287.130">
    <property type="match status" value="1"/>
</dbReference>
<dbReference type="InterPro" id="IPR003661">
    <property type="entry name" value="HisK_dim/P_dom"/>
</dbReference>
<keyword evidence="1" id="KW-0597">Phosphoprotein</keyword>
<dbReference type="GO" id="GO:0000155">
    <property type="term" value="F:phosphorelay sensor kinase activity"/>
    <property type="evidence" value="ECO:0007669"/>
    <property type="project" value="InterPro"/>
</dbReference>
<proteinExistence type="predicted"/>
<name>A0A3B1AUN0_9ZZZZ</name>
<evidence type="ECO:0000313" key="4">
    <source>
        <dbReference type="EMBL" id="VAW96496.1"/>
    </source>
</evidence>
<dbReference type="CDD" id="cd00082">
    <property type="entry name" value="HisKA"/>
    <property type="match status" value="1"/>
</dbReference>
<sequence length="538" mass="61889">MNSHNKRIFRMKYNINNIQEIINNTILLFFFIVFLITAFLIWNGIKQYYDFVSYQKTLSFSSVTNAAGEINHYLRDTSRLVGLLVNDNLESIKEFSDKPSTESKSYKKLDKSVARYFPNHFAFTITDNYGEAYITHFEGKIGEMCISDLNSYLKDDILLTRIHPNNIAHHFDVITKWSAGNKRGLFFVSFLTENLGRLINLAQIPKHNILVVNPKFENLIELTKNGSRINLDRENYRLTKQELSNILTQIEIPNTQWQVIDLVDEKLFSGYLFDIILNSSLMLLFVVIIALSIIYYLKVSQKSLLIEDKYKNDFISTVSHELSSPITSIIASLDLIKEGVTGKINDKALELIEVARSNSMHLKLLVDDLLDIQAIVYETIKYHKKPYEVTKLIKQCIADVQTNENEIQCKFDDINIENEVQILIDEQRVSHVIRSLLKNAIRNGKNKGVEVLVEKKYDNIRISVTDYGDGIPEQFQAIVFDRFMTREQQENNSYMGIGVGLNLVKKIIEAHNGTVTFISNEGQGSTFCIDIPEYKATQ</sequence>
<dbReference type="InterPro" id="IPR036097">
    <property type="entry name" value="HisK_dim/P_sf"/>
</dbReference>
<dbReference type="InterPro" id="IPR004358">
    <property type="entry name" value="Sig_transdc_His_kin-like_C"/>
</dbReference>
<dbReference type="SUPFAM" id="SSF55874">
    <property type="entry name" value="ATPase domain of HSP90 chaperone/DNA topoisomerase II/histidine kinase"/>
    <property type="match status" value="1"/>
</dbReference>
<keyword evidence="2" id="KW-1133">Transmembrane helix</keyword>
<feature type="transmembrane region" description="Helical" evidence="2">
    <location>
        <begin position="21"/>
        <end position="42"/>
    </location>
</feature>
<protein>
    <recommendedName>
        <fullName evidence="3">Histidine kinase domain-containing protein</fullName>
    </recommendedName>
</protein>
<dbReference type="PROSITE" id="PS50109">
    <property type="entry name" value="HIS_KIN"/>
    <property type="match status" value="1"/>
</dbReference>
<dbReference type="InterPro" id="IPR036890">
    <property type="entry name" value="HATPase_C_sf"/>
</dbReference>
<keyword evidence="2" id="KW-0472">Membrane</keyword>
<dbReference type="SUPFAM" id="SSF47384">
    <property type="entry name" value="Homodimeric domain of signal transducing histidine kinase"/>
    <property type="match status" value="1"/>
</dbReference>
<dbReference type="Gene3D" id="3.30.565.10">
    <property type="entry name" value="Histidine kinase-like ATPase, C-terminal domain"/>
    <property type="match status" value="1"/>
</dbReference>
<dbReference type="InterPro" id="IPR005467">
    <property type="entry name" value="His_kinase_dom"/>
</dbReference>
<reference evidence="4" key="1">
    <citation type="submission" date="2018-06" db="EMBL/GenBank/DDBJ databases">
        <authorList>
            <person name="Zhirakovskaya E."/>
        </authorList>
    </citation>
    <scope>NUCLEOTIDE SEQUENCE</scope>
</reference>
<feature type="domain" description="Histidine kinase" evidence="3">
    <location>
        <begin position="317"/>
        <end position="535"/>
    </location>
</feature>
<evidence type="ECO:0000256" key="1">
    <source>
        <dbReference type="ARBA" id="ARBA00022553"/>
    </source>
</evidence>
<dbReference type="EMBL" id="UOFS01000027">
    <property type="protein sequence ID" value="VAW96496.1"/>
    <property type="molecule type" value="Genomic_DNA"/>
</dbReference>
<feature type="transmembrane region" description="Helical" evidence="2">
    <location>
        <begin position="275"/>
        <end position="297"/>
    </location>
</feature>
<dbReference type="PRINTS" id="PR00344">
    <property type="entry name" value="BCTRLSENSOR"/>
</dbReference>
<dbReference type="SMART" id="SM00388">
    <property type="entry name" value="HisKA"/>
    <property type="match status" value="1"/>
</dbReference>
<dbReference type="PANTHER" id="PTHR43547">
    <property type="entry name" value="TWO-COMPONENT HISTIDINE KINASE"/>
    <property type="match status" value="1"/>
</dbReference>
<organism evidence="4">
    <name type="scientific">hydrothermal vent metagenome</name>
    <dbReference type="NCBI Taxonomy" id="652676"/>
    <lineage>
        <taxon>unclassified sequences</taxon>
        <taxon>metagenomes</taxon>
        <taxon>ecological metagenomes</taxon>
    </lineage>
</organism>
<evidence type="ECO:0000259" key="3">
    <source>
        <dbReference type="PROSITE" id="PS50109"/>
    </source>
</evidence>
<dbReference type="PANTHER" id="PTHR43547:SF2">
    <property type="entry name" value="HYBRID SIGNAL TRANSDUCTION HISTIDINE KINASE C"/>
    <property type="match status" value="1"/>
</dbReference>
<dbReference type="Pfam" id="PF00512">
    <property type="entry name" value="HisKA"/>
    <property type="match status" value="1"/>
</dbReference>
<evidence type="ECO:0000256" key="2">
    <source>
        <dbReference type="SAM" id="Phobius"/>
    </source>
</evidence>
<keyword evidence="2" id="KW-0812">Transmembrane</keyword>
<gene>
    <name evidence="4" type="ORF">MNBD_GAMMA22-1745</name>
</gene>
<accession>A0A3B1AUN0</accession>
<dbReference type="AlphaFoldDB" id="A0A3B1AUN0"/>